<dbReference type="GO" id="GO:0007010">
    <property type="term" value="P:cytoskeleton organization"/>
    <property type="evidence" value="ECO:0007669"/>
    <property type="project" value="TreeGrafter"/>
</dbReference>
<dbReference type="OrthoDB" id="10255128at2759"/>
<evidence type="ECO:0000313" key="1">
    <source>
        <dbReference type="EMBL" id="KAF6209393.1"/>
    </source>
</evidence>
<comment type="caution">
    <text evidence="1">The sequence shown here is derived from an EMBL/GenBank/DDBJ whole genome shotgun (WGS) entry which is preliminary data.</text>
</comment>
<dbReference type="InterPro" id="IPR027267">
    <property type="entry name" value="AH/BAR_dom_sf"/>
</dbReference>
<sequence length="228" mass="26970">MINDAHSQRIEINARMKLTVMEQIIPKLRNLKNYTKKRGLHELSKEFHRCQRPWAKSLKKVNKIKIIYHEACKITHESAVFLETGRMPSGHGVSEMTPEQREKIQIRHDEYAAEVDRVRTVYEATIYELNFMKHEYLEGMQAAFDKCVAIERERMTVFQECIELFAHAIDSGRNTQYAKVWQSVDMTLLNYTVDQDLEYFSATIGPAMPYKWPAFEEWENRPSQQYDD</sequence>
<dbReference type="SUPFAM" id="SSF103657">
    <property type="entry name" value="BAR/IMD domain-like"/>
    <property type="match status" value="1"/>
</dbReference>
<organism evidence="1 2">
    <name type="scientific">Apolygus lucorum</name>
    <name type="common">Small green plant bug</name>
    <name type="synonym">Lygocoris lucorum</name>
    <dbReference type="NCBI Taxonomy" id="248454"/>
    <lineage>
        <taxon>Eukaryota</taxon>
        <taxon>Metazoa</taxon>
        <taxon>Ecdysozoa</taxon>
        <taxon>Arthropoda</taxon>
        <taxon>Hexapoda</taxon>
        <taxon>Insecta</taxon>
        <taxon>Pterygota</taxon>
        <taxon>Neoptera</taxon>
        <taxon>Paraneoptera</taxon>
        <taxon>Hemiptera</taxon>
        <taxon>Heteroptera</taxon>
        <taxon>Panheteroptera</taxon>
        <taxon>Cimicomorpha</taxon>
        <taxon>Miridae</taxon>
        <taxon>Mirini</taxon>
        <taxon>Apolygus</taxon>
    </lineage>
</organism>
<dbReference type="Gene3D" id="1.20.1270.60">
    <property type="entry name" value="Arfaptin homology (AH) domain/BAR domain"/>
    <property type="match status" value="1"/>
</dbReference>
<name>A0A6A4JDW3_APOLU</name>
<accession>A0A6A4JDW3</accession>
<evidence type="ECO:0000313" key="2">
    <source>
        <dbReference type="Proteomes" id="UP000466442"/>
    </source>
</evidence>
<gene>
    <name evidence="1" type="ORF">GE061_015140</name>
</gene>
<proteinExistence type="predicted"/>
<dbReference type="PANTHER" id="PTHR23065">
    <property type="entry name" value="PROLINE-SERINE-THREONINE PHOSPHATASE INTERACTING PROTEIN 1"/>
    <property type="match status" value="1"/>
</dbReference>
<dbReference type="GO" id="GO:0030100">
    <property type="term" value="P:regulation of endocytosis"/>
    <property type="evidence" value="ECO:0007669"/>
    <property type="project" value="TreeGrafter"/>
</dbReference>
<dbReference type="GO" id="GO:0005768">
    <property type="term" value="C:endosome"/>
    <property type="evidence" value="ECO:0007669"/>
    <property type="project" value="TreeGrafter"/>
</dbReference>
<keyword evidence="2" id="KW-1185">Reference proteome</keyword>
<evidence type="ECO:0008006" key="3">
    <source>
        <dbReference type="Google" id="ProtNLM"/>
    </source>
</evidence>
<dbReference type="AlphaFoldDB" id="A0A6A4JDW3"/>
<dbReference type="GO" id="GO:0005543">
    <property type="term" value="F:phospholipid binding"/>
    <property type="evidence" value="ECO:0007669"/>
    <property type="project" value="TreeGrafter"/>
</dbReference>
<protein>
    <recommendedName>
        <fullName evidence="3">F-BAR domain-containing protein</fullName>
    </recommendedName>
</protein>
<dbReference type="PANTHER" id="PTHR23065:SF11">
    <property type="entry name" value="SYNDAPIN, ISOFORM C"/>
    <property type="match status" value="1"/>
</dbReference>
<dbReference type="EMBL" id="WIXP02000006">
    <property type="protein sequence ID" value="KAF6209393.1"/>
    <property type="molecule type" value="Genomic_DNA"/>
</dbReference>
<dbReference type="GO" id="GO:0005886">
    <property type="term" value="C:plasma membrane"/>
    <property type="evidence" value="ECO:0007669"/>
    <property type="project" value="TreeGrafter"/>
</dbReference>
<dbReference type="GO" id="GO:0097320">
    <property type="term" value="P:plasma membrane tubulation"/>
    <property type="evidence" value="ECO:0007669"/>
    <property type="project" value="TreeGrafter"/>
</dbReference>
<dbReference type="Proteomes" id="UP000466442">
    <property type="component" value="Unassembled WGS sequence"/>
</dbReference>
<reference evidence="1" key="1">
    <citation type="journal article" date="2021" name="Mol. Ecol. Resour.">
        <title>Apolygus lucorum genome provides insights into omnivorousness and mesophyll feeding.</title>
        <authorList>
            <person name="Liu Y."/>
            <person name="Liu H."/>
            <person name="Wang H."/>
            <person name="Huang T."/>
            <person name="Liu B."/>
            <person name="Yang B."/>
            <person name="Yin L."/>
            <person name="Li B."/>
            <person name="Zhang Y."/>
            <person name="Zhang S."/>
            <person name="Jiang F."/>
            <person name="Zhang X."/>
            <person name="Ren Y."/>
            <person name="Wang B."/>
            <person name="Wang S."/>
            <person name="Lu Y."/>
            <person name="Wu K."/>
            <person name="Fan W."/>
            <person name="Wang G."/>
        </authorList>
    </citation>
    <scope>NUCLEOTIDE SEQUENCE</scope>
    <source>
        <strain evidence="1">12Hb</strain>
    </source>
</reference>